<dbReference type="GO" id="GO:0008173">
    <property type="term" value="F:RNA methyltransferase activity"/>
    <property type="evidence" value="ECO:0007669"/>
    <property type="project" value="InterPro"/>
</dbReference>
<proteinExistence type="inferred from homology"/>
<gene>
    <name evidence="6" type="ORF">S01H4_16703</name>
</gene>
<reference evidence="6" key="1">
    <citation type="journal article" date="2014" name="Front. Microbiol.">
        <title>High frequency of phylogenetically diverse reductive dehalogenase-homologous genes in deep subseafloor sedimentary metagenomes.</title>
        <authorList>
            <person name="Kawai M."/>
            <person name="Futagami T."/>
            <person name="Toyoda A."/>
            <person name="Takaki Y."/>
            <person name="Nishi S."/>
            <person name="Hori S."/>
            <person name="Arai W."/>
            <person name="Tsubouchi T."/>
            <person name="Morono Y."/>
            <person name="Uchiyama I."/>
            <person name="Ito T."/>
            <person name="Fujiyama A."/>
            <person name="Inagaki F."/>
            <person name="Takami H."/>
        </authorList>
    </citation>
    <scope>NUCLEOTIDE SEQUENCE</scope>
    <source>
        <strain evidence="6">Expedition CK06-06</strain>
    </source>
</reference>
<dbReference type="InterPro" id="IPR029026">
    <property type="entry name" value="tRNA_m1G_MTases_N"/>
</dbReference>
<dbReference type="SUPFAM" id="SSF75217">
    <property type="entry name" value="alpha/beta knot"/>
    <property type="match status" value="1"/>
</dbReference>
<sequence>MNLIESVKVMDKITSRSNPNIKSARALRQRKYRESNALFLVEGIHHVGAAIEADAAVETVFYAPELLKSQFALEMIDQASGHGIPSYPTSPEVFASLAGRDNPQDVLAVVHQPQVTLTDLNPENFSWGTACVSPQDPGNVGAILRTIDAVGASGLILIGEGVDAYHPTAVRASMGAIFRHPVVRASLSEFTQWVKKHIYHVYGTSAQGKIDYLQITGYEHPAILLMGSEQQGLTSEQAQICKTLIRLPMRGKATSLNLAVAAGVMLYAMLEKMK</sequence>
<dbReference type="EMBL" id="BART01007329">
    <property type="protein sequence ID" value="GAG56324.1"/>
    <property type="molecule type" value="Genomic_DNA"/>
</dbReference>
<protein>
    <recommendedName>
        <fullName evidence="5">RNA 2-O ribose methyltransferase substrate binding domain-containing protein</fullName>
    </recommendedName>
</protein>
<name>X0YJP7_9ZZZZ</name>
<organism evidence="6">
    <name type="scientific">marine sediment metagenome</name>
    <dbReference type="NCBI Taxonomy" id="412755"/>
    <lineage>
        <taxon>unclassified sequences</taxon>
        <taxon>metagenomes</taxon>
        <taxon>ecological metagenomes</taxon>
    </lineage>
</organism>
<dbReference type="PANTHER" id="PTHR43191">
    <property type="entry name" value="RRNA METHYLTRANSFERASE 3"/>
    <property type="match status" value="1"/>
</dbReference>
<evidence type="ECO:0000256" key="4">
    <source>
        <dbReference type="SAM" id="Phobius"/>
    </source>
</evidence>
<dbReference type="GO" id="GO:0005737">
    <property type="term" value="C:cytoplasm"/>
    <property type="evidence" value="ECO:0007669"/>
    <property type="project" value="UniProtKB-ARBA"/>
</dbReference>
<dbReference type="InterPro" id="IPR029064">
    <property type="entry name" value="Ribosomal_eL30-like_sf"/>
</dbReference>
<feature type="domain" description="RNA 2-O ribose methyltransferase substrate binding" evidence="5">
    <location>
        <begin position="40"/>
        <end position="116"/>
    </location>
</feature>
<dbReference type="GO" id="GO:0003723">
    <property type="term" value="F:RNA binding"/>
    <property type="evidence" value="ECO:0007669"/>
    <property type="project" value="InterPro"/>
</dbReference>
<dbReference type="InterPro" id="IPR051259">
    <property type="entry name" value="rRNA_Methyltransferase"/>
</dbReference>
<dbReference type="InterPro" id="IPR053888">
    <property type="entry name" value="MRM3-like_sub_bind"/>
</dbReference>
<evidence type="ECO:0000256" key="1">
    <source>
        <dbReference type="ARBA" id="ARBA00007228"/>
    </source>
</evidence>
<dbReference type="CDD" id="cd18095">
    <property type="entry name" value="SpoU-like_rRNA-MTase"/>
    <property type="match status" value="1"/>
</dbReference>
<keyword evidence="4" id="KW-0472">Membrane</keyword>
<accession>X0YJP7</accession>
<dbReference type="InterPro" id="IPR001537">
    <property type="entry name" value="SpoU_MeTrfase"/>
</dbReference>
<evidence type="ECO:0000256" key="3">
    <source>
        <dbReference type="ARBA" id="ARBA00022679"/>
    </source>
</evidence>
<dbReference type="GO" id="GO:0032259">
    <property type="term" value="P:methylation"/>
    <property type="evidence" value="ECO:0007669"/>
    <property type="project" value="UniProtKB-KW"/>
</dbReference>
<dbReference type="GO" id="GO:0006396">
    <property type="term" value="P:RNA processing"/>
    <property type="evidence" value="ECO:0007669"/>
    <property type="project" value="InterPro"/>
</dbReference>
<evidence type="ECO:0000256" key="2">
    <source>
        <dbReference type="ARBA" id="ARBA00022603"/>
    </source>
</evidence>
<dbReference type="AlphaFoldDB" id="X0YJP7"/>
<dbReference type="PANTHER" id="PTHR43191:SF2">
    <property type="entry name" value="RRNA METHYLTRANSFERASE 3, MITOCHONDRIAL"/>
    <property type="match status" value="1"/>
</dbReference>
<dbReference type="InterPro" id="IPR013123">
    <property type="entry name" value="SpoU_subst-bd"/>
</dbReference>
<evidence type="ECO:0000313" key="6">
    <source>
        <dbReference type="EMBL" id="GAG56324.1"/>
    </source>
</evidence>
<keyword evidence="4" id="KW-0812">Transmembrane</keyword>
<dbReference type="SMART" id="SM00967">
    <property type="entry name" value="SpoU_sub_bind"/>
    <property type="match status" value="1"/>
</dbReference>
<comment type="caution">
    <text evidence="6">The sequence shown here is derived from an EMBL/GenBank/DDBJ whole genome shotgun (WGS) entry which is preliminary data.</text>
</comment>
<dbReference type="SUPFAM" id="SSF55315">
    <property type="entry name" value="L30e-like"/>
    <property type="match status" value="1"/>
</dbReference>
<dbReference type="Gene3D" id="3.40.1280.10">
    <property type="match status" value="1"/>
</dbReference>
<keyword evidence="2" id="KW-0489">Methyltransferase</keyword>
<dbReference type="Pfam" id="PF00588">
    <property type="entry name" value="SpoU_methylase"/>
    <property type="match status" value="1"/>
</dbReference>
<comment type="similarity">
    <text evidence="1">Belongs to the class IV-like SAM-binding methyltransferase superfamily. RNA methyltransferase TrmH family.</text>
</comment>
<evidence type="ECO:0000259" key="5">
    <source>
        <dbReference type="SMART" id="SM00967"/>
    </source>
</evidence>
<dbReference type="InterPro" id="IPR029028">
    <property type="entry name" value="Alpha/beta_knot_MTases"/>
</dbReference>
<keyword evidence="3" id="KW-0808">Transferase</keyword>
<feature type="transmembrane region" description="Helical" evidence="4">
    <location>
        <begin position="253"/>
        <end position="270"/>
    </location>
</feature>
<dbReference type="Gene3D" id="3.30.1330.30">
    <property type="match status" value="1"/>
</dbReference>
<dbReference type="Pfam" id="PF22435">
    <property type="entry name" value="MRM3-like_sub_bind"/>
    <property type="match status" value="1"/>
</dbReference>
<keyword evidence="4" id="KW-1133">Transmembrane helix</keyword>